<sequence length="216" mass="24119">MEFRFAMTALCIHAIPVLFFREFRLSRLAACCPDTMLSWRPTMHATKTVFILAGFWLLTMGATEAFQQSAIPTGPSNGGFGFECTTHTSPAECTCLGDEDCDAMAALNVCEQIPIVSDGEHRWVDAMICNRHPSGELVEPTSCHCDAQVRRDLGWRELYRIDSAFENAPRADDVVRSGNRDSEVVPARRGTADQVRGEAPQAQPSRRTRRDHRDDN</sequence>
<evidence type="ECO:0000256" key="1">
    <source>
        <dbReference type="SAM" id="MobiDB-lite"/>
    </source>
</evidence>
<protein>
    <submittedName>
        <fullName evidence="2">Uncharacterized protein</fullName>
    </submittedName>
</protein>
<name>A0ABU7LP98_9PROT</name>
<feature type="compositionally biased region" description="Basic and acidic residues" evidence="1">
    <location>
        <begin position="172"/>
        <end position="183"/>
    </location>
</feature>
<proteinExistence type="predicted"/>
<evidence type="ECO:0000313" key="2">
    <source>
        <dbReference type="EMBL" id="MEE2525722.1"/>
    </source>
</evidence>
<dbReference type="Proteomes" id="UP001354971">
    <property type="component" value="Unassembled WGS sequence"/>
</dbReference>
<comment type="caution">
    <text evidence="2">The sequence shown here is derived from an EMBL/GenBank/DDBJ whole genome shotgun (WGS) entry which is preliminary data.</text>
</comment>
<dbReference type="EMBL" id="JAZDRP010000003">
    <property type="protein sequence ID" value="MEE2525722.1"/>
    <property type="molecule type" value="Genomic_DNA"/>
</dbReference>
<accession>A0ABU7LP98</accession>
<organism evidence="2 3">
    <name type="scientific">Hyphobacterium lacteum</name>
    <dbReference type="NCBI Taxonomy" id="3116575"/>
    <lineage>
        <taxon>Bacteria</taxon>
        <taxon>Pseudomonadati</taxon>
        <taxon>Pseudomonadota</taxon>
        <taxon>Alphaproteobacteria</taxon>
        <taxon>Maricaulales</taxon>
        <taxon>Maricaulaceae</taxon>
        <taxon>Hyphobacterium</taxon>
    </lineage>
</organism>
<keyword evidence="3" id="KW-1185">Reference proteome</keyword>
<dbReference type="RefSeq" id="WP_330198386.1">
    <property type="nucleotide sequence ID" value="NZ_JAZDRP010000003.1"/>
</dbReference>
<gene>
    <name evidence="2" type="ORF">V0U79_05035</name>
</gene>
<evidence type="ECO:0000313" key="3">
    <source>
        <dbReference type="Proteomes" id="UP001354971"/>
    </source>
</evidence>
<reference evidence="2 3" key="1">
    <citation type="submission" date="2024-01" db="EMBL/GenBank/DDBJ databases">
        <title>Hyphobacterium bacterium isolated from marine sediment.</title>
        <authorList>
            <person name="Zhao S."/>
        </authorList>
    </citation>
    <scope>NUCLEOTIDE SEQUENCE [LARGE SCALE GENOMIC DNA]</scope>
    <source>
        <strain evidence="3">HN65</strain>
    </source>
</reference>
<feature type="region of interest" description="Disordered" evidence="1">
    <location>
        <begin position="172"/>
        <end position="216"/>
    </location>
</feature>